<organism evidence="1 2">
    <name type="scientific">Shewanella violacea (strain JCM 10179 / CIP 106290 / LMG 19151 / DSS12)</name>
    <dbReference type="NCBI Taxonomy" id="637905"/>
    <lineage>
        <taxon>Bacteria</taxon>
        <taxon>Pseudomonadati</taxon>
        <taxon>Pseudomonadota</taxon>
        <taxon>Gammaproteobacteria</taxon>
        <taxon>Alteromonadales</taxon>
        <taxon>Shewanellaceae</taxon>
        <taxon>Shewanella</taxon>
    </lineage>
</organism>
<dbReference type="KEGG" id="svo:SVI_0384"/>
<keyword evidence="2" id="KW-1185">Reference proteome</keyword>
<dbReference type="AlphaFoldDB" id="D4ZEX5"/>
<evidence type="ECO:0000313" key="1">
    <source>
        <dbReference type="EMBL" id="BAJ00355.1"/>
    </source>
</evidence>
<dbReference type="STRING" id="637905.SVI_0384"/>
<sequence>MDSINVIGDNWVLPSSPDTDANLIALGQSEYVIFSEQLSWFFR</sequence>
<name>D4ZEX5_SHEVD</name>
<dbReference type="Proteomes" id="UP000002350">
    <property type="component" value="Chromosome"/>
</dbReference>
<proteinExistence type="predicted"/>
<protein>
    <submittedName>
        <fullName evidence="1">Uncharacterized protein</fullName>
    </submittedName>
</protein>
<accession>D4ZEX5</accession>
<dbReference type="HOGENOM" id="CLU_3239561_0_0_6"/>
<dbReference type="EMBL" id="AP011177">
    <property type="protein sequence ID" value="BAJ00355.1"/>
    <property type="molecule type" value="Genomic_DNA"/>
</dbReference>
<gene>
    <name evidence="1" type="ordered locus">SVI_0384</name>
</gene>
<evidence type="ECO:0000313" key="2">
    <source>
        <dbReference type="Proteomes" id="UP000002350"/>
    </source>
</evidence>
<reference evidence="2" key="1">
    <citation type="journal article" date="2010" name="Mol. Biosyst.">
        <title>Complete genome sequence and comparative analysis of Shewanella violacea, a psychrophilic and piezophilic bacterium from deep sea floor sediments.</title>
        <authorList>
            <person name="Aono E."/>
            <person name="Baba T."/>
            <person name="Ara T."/>
            <person name="Nishi T."/>
            <person name="Nakamichi T."/>
            <person name="Inamoto E."/>
            <person name="Toyonaga H."/>
            <person name="Hasegawa M."/>
            <person name="Takai Y."/>
            <person name="Okumura Y."/>
            <person name="Baba M."/>
            <person name="Tomita M."/>
            <person name="Kato C."/>
            <person name="Oshima T."/>
            <person name="Nakasone K."/>
            <person name="Mori H."/>
        </authorList>
    </citation>
    <scope>NUCLEOTIDE SEQUENCE [LARGE SCALE GENOMIC DNA]</scope>
    <source>
        <strain evidence="2">JCM 10179 / CIP 106290 / LMG 19151 / DSS12</strain>
    </source>
</reference>